<sequence>GGCSRSSTGETPPYPLNHYAASFSNRSSTPASEVDVGHEEFTETQRQLHRRHRQTAQQQKDNNATVETQHTPIHLTETNSTAINGGLFSEAGGISQQYETSSGSIKDADFKDPNKENPGCLQYLPSPQKESAIPQSVIIRRQSSVKLSISTSDRTRNEATSPDNDNECNITNTTNNTSSDSLLESSSNTQHLVQHSSPSRTESSISSSSSSDLIYHHPHLQHHLQPRQHFSNNSYHLGSNLQHQNVQHNNIQTNQHTSNLQKKTIPYTDTVLVTAALHQGTDSPTSGDDLSSTEDKLYGSTRPENVNKDNGVTFSSNRINEKLVMSLSGDSTTNKHFEMSENASNHFLDLNSASSKLYELCSANATNKLHDTNNGQPSGNNFFMSAANMQSSKYYDMQLLHDKNMAATENEYSSCVKGTTCGYDNYAQASIYQAGTLQPQRPYPVIPQAGYTSVIVDPQQYHITNGYAVH</sequence>
<evidence type="ECO:0000313" key="2">
    <source>
        <dbReference type="EMBL" id="CEK51652.1"/>
    </source>
</evidence>
<accession>A0A0B6Y5Q7</accession>
<feature type="compositionally biased region" description="Basic and acidic residues" evidence="1">
    <location>
        <begin position="106"/>
        <end position="115"/>
    </location>
</feature>
<gene>
    <name evidence="2" type="primary">ORF13997</name>
</gene>
<feature type="compositionally biased region" description="Polar residues" evidence="1">
    <location>
        <begin position="60"/>
        <end position="72"/>
    </location>
</feature>
<feature type="compositionally biased region" description="Polar residues" evidence="1">
    <location>
        <begin position="302"/>
        <end position="313"/>
    </location>
</feature>
<feature type="compositionally biased region" description="Polar residues" evidence="1">
    <location>
        <begin position="147"/>
        <end position="163"/>
    </location>
</feature>
<feature type="compositionally biased region" description="Polar residues" evidence="1">
    <location>
        <begin position="1"/>
        <end position="10"/>
    </location>
</feature>
<feature type="compositionally biased region" description="Polar residues" evidence="1">
    <location>
        <begin position="280"/>
        <end position="290"/>
    </location>
</feature>
<feature type="region of interest" description="Disordered" evidence="1">
    <location>
        <begin position="279"/>
        <end position="313"/>
    </location>
</feature>
<feature type="region of interest" description="Disordered" evidence="1">
    <location>
        <begin position="1"/>
        <end position="72"/>
    </location>
</feature>
<protein>
    <submittedName>
        <fullName evidence="2">Uncharacterized protein</fullName>
    </submittedName>
</protein>
<name>A0A0B6Y5Q7_9EUPU</name>
<dbReference type="EMBL" id="HACG01004787">
    <property type="protein sequence ID" value="CEK51652.1"/>
    <property type="molecule type" value="Transcribed_RNA"/>
</dbReference>
<organism evidence="2">
    <name type="scientific">Arion vulgaris</name>
    <dbReference type="NCBI Taxonomy" id="1028688"/>
    <lineage>
        <taxon>Eukaryota</taxon>
        <taxon>Metazoa</taxon>
        <taxon>Spiralia</taxon>
        <taxon>Lophotrochozoa</taxon>
        <taxon>Mollusca</taxon>
        <taxon>Gastropoda</taxon>
        <taxon>Heterobranchia</taxon>
        <taxon>Euthyneura</taxon>
        <taxon>Panpulmonata</taxon>
        <taxon>Eupulmonata</taxon>
        <taxon>Stylommatophora</taxon>
        <taxon>Helicina</taxon>
        <taxon>Arionoidea</taxon>
        <taxon>Arionidae</taxon>
        <taxon>Arion</taxon>
    </lineage>
</organism>
<feature type="compositionally biased region" description="Low complexity" evidence="1">
    <location>
        <begin position="196"/>
        <end position="211"/>
    </location>
</feature>
<reference evidence="2" key="1">
    <citation type="submission" date="2014-12" db="EMBL/GenBank/DDBJ databases">
        <title>Insight into the proteome of Arion vulgaris.</title>
        <authorList>
            <person name="Aradska J."/>
            <person name="Bulat T."/>
            <person name="Smidak R."/>
            <person name="Sarate P."/>
            <person name="Gangsoo J."/>
            <person name="Sialana F."/>
            <person name="Bilban M."/>
            <person name="Lubec G."/>
        </authorList>
    </citation>
    <scope>NUCLEOTIDE SEQUENCE</scope>
    <source>
        <tissue evidence="2">Skin</tissue>
    </source>
</reference>
<feature type="region of interest" description="Disordered" evidence="1">
    <location>
        <begin position="147"/>
        <end position="212"/>
    </location>
</feature>
<feature type="region of interest" description="Disordered" evidence="1">
    <location>
        <begin position="98"/>
        <end position="128"/>
    </location>
</feature>
<proteinExistence type="predicted"/>
<feature type="non-terminal residue" evidence="2">
    <location>
        <position position="1"/>
    </location>
</feature>
<feature type="compositionally biased region" description="Low complexity" evidence="1">
    <location>
        <begin position="167"/>
        <end position="189"/>
    </location>
</feature>
<dbReference type="AlphaFoldDB" id="A0A0B6Y5Q7"/>
<evidence type="ECO:0000256" key="1">
    <source>
        <dbReference type="SAM" id="MobiDB-lite"/>
    </source>
</evidence>
<feature type="compositionally biased region" description="Polar residues" evidence="1">
    <location>
        <begin position="22"/>
        <end position="31"/>
    </location>
</feature>